<proteinExistence type="predicted"/>
<protein>
    <submittedName>
        <fullName evidence="1">Uncharacterized protein</fullName>
    </submittedName>
</protein>
<evidence type="ECO:0000313" key="1">
    <source>
        <dbReference type="EMBL" id="GFD28402.1"/>
    </source>
</evidence>
<dbReference type="EMBL" id="BKCJ011385022">
    <property type="protein sequence ID" value="GFD28402.1"/>
    <property type="molecule type" value="Genomic_DNA"/>
</dbReference>
<dbReference type="AlphaFoldDB" id="A0A699UZL1"/>
<reference evidence="1" key="1">
    <citation type="journal article" date="2019" name="Sci. Rep.">
        <title>Draft genome of Tanacetum cinerariifolium, the natural source of mosquito coil.</title>
        <authorList>
            <person name="Yamashiro T."/>
            <person name="Shiraishi A."/>
            <person name="Satake H."/>
            <person name="Nakayama K."/>
        </authorList>
    </citation>
    <scope>NUCLEOTIDE SEQUENCE</scope>
</reference>
<organism evidence="1">
    <name type="scientific">Tanacetum cinerariifolium</name>
    <name type="common">Dalmatian daisy</name>
    <name type="synonym">Chrysanthemum cinerariifolium</name>
    <dbReference type="NCBI Taxonomy" id="118510"/>
    <lineage>
        <taxon>Eukaryota</taxon>
        <taxon>Viridiplantae</taxon>
        <taxon>Streptophyta</taxon>
        <taxon>Embryophyta</taxon>
        <taxon>Tracheophyta</taxon>
        <taxon>Spermatophyta</taxon>
        <taxon>Magnoliopsida</taxon>
        <taxon>eudicotyledons</taxon>
        <taxon>Gunneridae</taxon>
        <taxon>Pentapetalae</taxon>
        <taxon>asterids</taxon>
        <taxon>campanulids</taxon>
        <taxon>Asterales</taxon>
        <taxon>Asteraceae</taxon>
        <taxon>Asteroideae</taxon>
        <taxon>Anthemideae</taxon>
        <taxon>Anthemidinae</taxon>
        <taxon>Tanacetum</taxon>
    </lineage>
</organism>
<sequence>VRTLEAQVAALIAQMSSLQTQLTTTHGRIEILEARDPEPREGPTEVGSSC</sequence>
<feature type="non-terminal residue" evidence="1">
    <location>
        <position position="1"/>
    </location>
</feature>
<name>A0A699UZL1_TANCI</name>
<comment type="caution">
    <text evidence="1">The sequence shown here is derived from an EMBL/GenBank/DDBJ whole genome shotgun (WGS) entry which is preliminary data.</text>
</comment>
<gene>
    <name evidence="1" type="ORF">Tci_900371</name>
</gene>
<accession>A0A699UZL1</accession>